<keyword evidence="2" id="KW-0695">RNA-directed DNA polymerase</keyword>
<dbReference type="EMBL" id="GADI01004893">
    <property type="protein sequence ID" value="JAA68915.1"/>
    <property type="molecule type" value="mRNA"/>
</dbReference>
<sequence length="106" mass="12052">MEGGENLIQVIPGLTYADGIVVVADNQDRLEELAGICGEEGDTLGMRFKRDKSGVMVFDDEKREPLWIQVIVNRQCRKIQISESLNEGSKHQEEHDENIIRKGKRK</sequence>
<keyword evidence="2" id="KW-0548">Nucleotidyltransferase</keyword>
<evidence type="ECO:0000313" key="2">
    <source>
        <dbReference type="EMBL" id="JAA68915.1"/>
    </source>
</evidence>
<protein>
    <submittedName>
        <fullName evidence="2">Putative reverse transcriptase</fullName>
    </submittedName>
</protein>
<feature type="compositionally biased region" description="Basic and acidic residues" evidence="1">
    <location>
        <begin position="88"/>
        <end position="100"/>
    </location>
</feature>
<feature type="region of interest" description="Disordered" evidence="1">
    <location>
        <begin position="85"/>
        <end position="106"/>
    </location>
</feature>
<organism evidence="2">
    <name type="scientific">Ixodes ricinus</name>
    <name type="common">Common tick</name>
    <name type="synonym">Acarus ricinus</name>
    <dbReference type="NCBI Taxonomy" id="34613"/>
    <lineage>
        <taxon>Eukaryota</taxon>
        <taxon>Metazoa</taxon>
        <taxon>Ecdysozoa</taxon>
        <taxon>Arthropoda</taxon>
        <taxon>Chelicerata</taxon>
        <taxon>Arachnida</taxon>
        <taxon>Acari</taxon>
        <taxon>Parasitiformes</taxon>
        <taxon>Ixodida</taxon>
        <taxon>Ixodoidea</taxon>
        <taxon>Ixodidae</taxon>
        <taxon>Ixodinae</taxon>
        <taxon>Ixodes</taxon>
    </lineage>
</organism>
<proteinExistence type="evidence at transcript level"/>
<dbReference type="GO" id="GO:0003964">
    <property type="term" value="F:RNA-directed DNA polymerase activity"/>
    <property type="evidence" value="ECO:0007669"/>
    <property type="project" value="UniProtKB-KW"/>
</dbReference>
<evidence type="ECO:0000256" key="1">
    <source>
        <dbReference type="SAM" id="MobiDB-lite"/>
    </source>
</evidence>
<accession>A0A0K8RCP2</accession>
<dbReference type="AlphaFoldDB" id="A0A0K8RCP2"/>
<keyword evidence="2" id="KW-0808">Transferase</keyword>
<reference evidence="2" key="1">
    <citation type="submission" date="2012-12" db="EMBL/GenBank/DDBJ databases">
        <title>Identification and characterization of a phenylalanine ammonia-lyase gene family in Isatis indigotica Fort.</title>
        <authorList>
            <person name="Liu Q."/>
            <person name="Chen J."/>
            <person name="Zhou X."/>
            <person name="Di P."/>
            <person name="Xiao Y."/>
            <person name="Xuan H."/>
            <person name="Zhang L."/>
            <person name="Chen W."/>
        </authorList>
    </citation>
    <scope>NUCLEOTIDE SEQUENCE</scope>
    <source>
        <tissue evidence="2">Salivary gland</tissue>
    </source>
</reference>
<name>A0A0K8RCP2_IXORI</name>